<protein>
    <submittedName>
        <fullName evidence="2">Uncharacterized protein</fullName>
    </submittedName>
</protein>
<feature type="region of interest" description="Disordered" evidence="1">
    <location>
        <begin position="33"/>
        <end position="135"/>
    </location>
</feature>
<sequence>MDVTFFENQPFYPKTAIQGENWSTDEFQFWETEISTTSPLSSSLPPQTDTTLSVPENNSLDVSSVTPESTTQGSKEVIVYSRKNLKEKPEKPPQKEPKDNTPPEQNQELDQDPSNPNSQPDPALQEALQQPEWKTAVQEEIQALEKNGTWEIS</sequence>
<gene>
    <name evidence="2" type="ORF">CK203_098499</name>
</gene>
<accession>A0A438D117</accession>
<name>A0A438D117_VITVI</name>
<evidence type="ECO:0000313" key="3">
    <source>
        <dbReference type="Proteomes" id="UP000288805"/>
    </source>
</evidence>
<dbReference type="AlphaFoldDB" id="A0A438D117"/>
<organism evidence="2 3">
    <name type="scientific">Vitis vinifera</name>
    <name type="common">Grape</name>
    <dbReference type="NCBI Taxonomy" id="29760"/>
    <lineage>
        <taxon>Eukaryota</taxon>
        <taxon>Viridiplantae</taxon>
        <taxon>Streptophyta</taxon>
        <taxon>Embryophyta</taxon>
        <taxon>Tracheophyta</taxon>
        <taxon>Spermatophyta</taxon>
        <taxon>Magnoliopsida</taxon>
        <taxon>eudicotyledons</taxon>
        <taxon>Gunneridae</taxon>
        <taxon>Pentapetalae</taxon>
        <taxon>rosids</taxon>
        <taxon>Vitales</taxon>
        <taxon>Vitaceae</taxon>
        <taxon>Viteae</taxon>
        <taxon>Vitis</taxon>
    </lineage>
</organism>
<reference evidence="2 3" key="1">
    <citation type="journal article" date="2018" name="PLoS Genet.">
        <title>Population sequencing reveals clonal diversity and ancestral inbreeding in the grapevine cultivar Chardonnay.</title>
        <authorList>
            <person name="Roach M.J."/>
            <person name="Johnson D.L."/>
            <person name="Bohlmann J."/>
            <person name="van Vuuren H.J."/>
            <person name="Jones S.J."/>
            <person name="Pretorius I.S."/>
            <person name="Schmidt S.A."/>
            <person name="Borneman A.R."/>
        </authorList>
    </citation>
    <scope>NUCLEOTIDE SEQUENCE [LARGE SCALE GENOMIC DNA]</scope>
    <source>
        <strain evidence="3">cv. Chardonnay</strain>
        <tissue evidence="2">Leaf</tissue>
    </source>
</reference>
<feature type="compositionally biased region" description="Low complexity" evidence="1">
    <location>
        <begin position="35"/>
        <end position="53"/>
    </location>
</feature>
<evidence type="ECO:0000256" key="1">
    <source>
        <dbReference type="SAM" id="MobiDB-lite"/>
    </source>
</evidence>
<comment type="caution">
    <text evidence="2">The sequence shown here is derived from an EMBL/GenBank/DDBJ whole genome shotgun (WGS) entry which is preliminary data.</text>
</comment>
<dbReference type="EMBL" id="QGNW01001859">
    <property type="protein sequence ID" value="RVW29169.1"/>
    <property type="molecule type" value="Genomic_DNA"/>
</dbReference>
<dbReference type="Proteomes" id="UP000288805">
    <property type="component" value="Unassembled WGS sequence"/>
</dbReference>
<feature type="compositionally biased region" description="Polar residues" evidence="1">
    <location>
        <begin position="102"/>
        <end position="120"/>
    </location>
</feature>
<proteinExistence type="predicted"/>
<feature type="compositionally biased region" description="Basic and acidic residues" evidence="1">
    <location>
        <begin position="84"/>
        <end position="101"/>
    </location>
</feature>
<evidence type="ECO:0000313" key="2">
    <source>
        <dbReference type="EMBL" id="RVW29169.1"/>
    </source>
</evidence>
<feature type="compositionally biased region" description="Polar residues" evidence="1">
    <location>
        <begin position="54"/>
        <end position="74"/>
    </location>
</feature>